<accession>A0AAX2HAY3</accession>
<gene>
    <name evidence="1" type="ORF">PLUA15_40133</name>
</gene>
<comment type="caution">
    <text evidence="1">The sequence shown here is derived from an EMBL/GenBank/DDBJ whole genome shotgun (WGS) entry which is preliminary data.</text>
</comment>
<evidence type="ECO:0000313" key="2">
    <source>
        <dbReference type="Proteomes" id="UP000219564"/>
    </source>
</evidence>
<sequence length="37" mass="3919">MSLVVLVAMGKRTLTGCLVCLKAGRFQAFNKAAHAVL</sequence>
<organism evidence="1 2">
    <name type="scientific">Pseudomonas lundensis</name>
    <dbReference type="NCBI Taxonomy" id="86185"/>
    <lineage>
        <taxon>Bacteria</taxon>
        <taxon>Pseudomonadati</taxon>
        <taxon>Pseudomonadota</taxon>
        <taxon>Gammaproteobacteria</taxon>
        <taxon>Pseudomonadales</taxon>
        <taxon>Pseudomonadaceae</taxon>
        <taxon>Pseudomonas</taxon>
    </lineage>
</organism>
<dbReference type="AlphaFoldDB" id="A0AAX2HAY3"/>
<reference evidence="1 2" key="1">
    <citation type="submission" date="2017-08" db="EMBL/GenBank/DDBJ databases">
        <authorList>
            <person name="Chaillou S."/>
        </authorList>
    </citation>
    <scope>NUCLEOTIDE SEQUENCE [LARGE SCALE GENOMIC DNA]</scope>
    <source>
        <strain evidence="1 2">MFPA15A1205</strain>
    </source>
</reference>
<evidence type="ECO:0000313" key="1">
    <source>
        <dbReference type="EMBL" id="SOB53677.1"/>
    </source>
</evidence>
<dbReference type="EMBL" id="OBKZ01000034">
    <property type="protein sequence ID" value="SOB53677.1"/>
    <property type="molecule type" value="Genomic_DNA"/>
</dbReference>
<dbReference type="Proteomes" id="UP000219564">
    <property type="component" value="Unassembled WGS sequence"/>
</dbReference>
<proteinExistence type="predicted"/>
<name>A0AAX2HAY3_9PSED</name>
<protein>
    <submittedName>
        <fullName evidence="1">Uncharacterized protein</fullName>
    </submittedName>
</protein>